<evidence type="ECO:0000259" key="1">
    <source>
        <dbReference type="Pfam" id="PF12733"/>
    </source>
</evidence>
<evidence type="ECO:0000313" key="3">
    <source>
        <dbReference type="EMBL" id="MBU5436988.1"/>
    </source>
</evidence>
<dbReference type="InterPro" id="IPR025883">
    <property type="entry name" value="Cadherin-like_domain"/>
</dbReference>
<proteinExistence type="predicted"/>
<keyword evidence="4" id="KW-1185">Reference proteome</keyword>
<dbReference type="Pfam" id="PF13290">
    <property type="entry name" value="CHB_HEX_C_1"/>
    <property type="match status" value="1"/>
</dbReference>
<feature type="domain" description="GH29D-like beta-sandwich" evidence="2">
    <location>
        <begin position="588"/>
        <end position="650"/>
    </location>
</feature>
<dbReference type="RefSeq" id="WP_216516654.1">
    <property type="nucleotide sequence ID" value="NZ_JAHLPM010000002.1"/>
</dbReference>
<protein>
    <submittedName>
        <fullName evidence="3">Chitobiase/beta-hexosaminidase C-terminal domain-containing protein</fullName>
    </submittedName>
</protein>
<reference evidence="3 4" key="1">
    <citation type="submission" date="2021-06" db="EMBL/GenBank/DDBJ databases">
        <authorList>
            <person name="Sun Q."/>
            <person name="Li D."/>
        </authorList>
    </citation>
    <scope>NUCLEOTIDE SEQUENCE [LARGE SCALE GENOMIC DNA]</scope>
    <source>
        <strain evidence="3 4">MSJ-40</strain>
    </source>
</reference>
<dbReference type="EMBL" id="JAHLPM010000002">
    <property type="protein sequence ID" value="MBU5436988.1"/>
    <property type="molecule type" value="Genomic_DNA"/>
</dbReference>
<gene>
    <name evidence="3" type="ORF">KQI42_03140</name>
</gene>
<sequence length="851" mass="96557">MRIKGMAIFLSIIMFLSFLPLNAEGKGFVKEVDALFSNLELKVNGNRISGHKEPFIYDQHLWVSISDLAKGLDLGIKINGNGTVYLNSKNKLNVDIDKSKLPDAFQKGYEIEAKERIIDILEEEMKIIEGKIPSSKSPSSNKNDKLKNINVGFGNTTVYLDGKKLNLNAEPLKYKNEIYVPLDNIAPYLYITPSLNNSKTSINIDANGILIKDSNFPSLTKLIGFREGRNYLLNLQIEELEKRKYVVEQLRIPYKRITDVKSLEKYLNDNFSACGDLRVELKVTEQRGNWMYLDISFPYSSNSSWYKLQRVDVEDWIWDMYTAMVNLYNEDILISGAVRNPSYTYNSISSNKNYITFNSRDKDIYFDFTNSRLKRDNRINPTYLAESLNNTLKKYSNTNFAYEVSMNGDTANIIVHPSSNDFLRWSLYAKMGYLKRLNSEVKRVYPDLVIDGKIVFPNEKNPPYSFHIEENRVRSVDLLRETEEQLERLYGSFSYGNYDFNLKYSIYEKGLKDFHLIVEGNFSINDDKWIKSGSTGEERLSNNVHNALSYIISLWDVNVFTEVFDKNMVVIKEFDIYQENVSIVYANPSDGEITEGTEVRLYTDTSDADIYYTLDGSTPTTSSNLYTKPIVINRDVEINAFGYKEGLGAGPISTFKYKVVLDKDMSYGLTNLVVDNGSLSPSFSRNIYDYEVNISSDVDSISLTPYANDGKITINGAEVSSGSSKSVSLDGGRNKISISVKEANKKERIYTINVYKGTEGATDISIVNLKFDTTVIGIFKGRLSSNKVKDFTGYKVELLSKAGTSHSSTMVSSGGEFEITNFPVDIINKIIGYKYRIYDGGGKLILESNLN</sequence>
<accession>A0ABS6E412</accession>
<feature type="domain" description="Cadherin-like beta-sandwich-like" evidence="1">
    <location>
        <begin position="669"/>
        <end position="756"/>
    </location>
</feature>
<evidence type="ECO:0000259" key="2">
    <source>
        <dbReference type="Pfam" id="PF13290"/>
    </source>
</evidence>
<dbReference type="InterPro" id="IPR059177">
    <property type="entry name" value="GH29D-like_dom"/>
</dbReference>
<dbReference type="Pfam" id="PF12733">
    <property type="entry name" value="Cadherin-like"/>
    <property type="match status" value="1"/>
</dbReference>
<evidence type="ECO:0000313" key="4">
    <source>
        <dbReference type="Proteomes" id="UP000749471"/>
    </source>
</evidence>
<dbReference type="Proteomes" id="UP000749471">
    <property type="component" value="Unassembled WGS sequence"/>
</dbReference>
<comment type="caution">
    <text evidence="3">The sequence shown here is derived from an EMBL/GenBank/DDBJ whole genome shotgun (WGS) entry which is preliminary data.</text>
</comment>
<name>A0ABS6E412_9FIRM</name>
<organism evidence="3 4">
    <name type="scientific">Tissierella simiarum</name>
    <dbReference type="NCBI Taxonomy" id="2841534"/>
    <lineage>
        <taxon>Bacteria</taxon>
        <taxon>Bacillati</taxon>
        <taxon>Bacillota</taxon>
        <taxon>Tissierellia</taxon>
        <taxon>Tissierellales</taxon>
        <taxon>Tissierellaceae</taxon>
        <taxon>Tissierella</taxon>
    </lineage>
</organism>